<evidence type="ECO:0008006" key="3">
    <source>
        <dbReference type="Google" id="ProtNLM"/>
    </source>
</evidence>
<dbReference type="InterPro" id="IPR036561">
    <property type="entry name" value="MAM33_sf"/>
</dbReference>
<organism evidence="1 2">
    <name type="scientific">Ilex paraguariensis</name>
    <name type="common">yerba mate</name>
    <dbReference type="NCBI Taxonomy" id="185542"/>
    <lineage>
        <taxon>Eukaryota</taxon>
        <taxon>Viridiplantae</taxon>
        <taxon>Streptophyta</taxon>
        <taxon>Embryophyta</taxon>
        <taxon>Tracheophyta</taxon>
        <taxon>Spermatophyta</taxon>
        <taxon>Magnoliopsida</taxon>
        <taxon>eudicotyledons</taxon>
        <taxon>Gunneridae</taxon>
        <taxon>Pentapetalae</taxon>
        <taxon>asterids</taxon>
        <taxon>campanulids</taxon>
        <taxon>Aquifoliales</taxon>
        <taxon>Aquifoliaceae</taxon>
        <taxon>Ilex</taxon>
    </lineage>
</organism>
<dbReference type="SUPFAM" id="SSF54529">
    <property type="entry name" value="Mitochondrial glycoprotein MAM33-like"/>
    <property type="match status" value="1"/>
</dbReference>
<dbReference type="PANTHER" id="PTHR10826">
    <property type="entry name" value="COMPLEMENT COMPONENT 1"/>
    <property type="match status" value="1"/>
</dbReference>
<comment type="caution">
    <text evidence="1">The sequence shown here is derived from an EMBL/GenBank/DDBJ whole genome shotgun (WGS) entry which is preliminary data.</text>
</comment>
<dbReference type="FunFam" id="3.10.280.10:FF:000006">
    <property type="entry name" value="Mitochondrial glycoprotein, expressed"/>
    <property type="match status" value="1"/>
</dbReference>
<keyword evidence="2" id="KW-1185">Reference proteome</keyword>
<protein>
    <recommendedName>
        <fullName evidence="3">Mitochondrial glycoprotein</fullName>
    </recommendedName>
</protein>
<dbReference type="InterPro" id="IPR003428">
    <property type="entry name" value="MAM33"/>
</dbReference>
<evidence type="ECO:0000313" key="1">
    <source>
        <dbReference type="EMBL" id="CAK9139910.1"/>
    </source>
</evidence>
<accession>A0ABC8R4H9</accession>
<dbReference type="PANTHER" id="PTHR10826:SF1">
    <property type="entry name" value="COMPLEMENT COMPONENT 1 Q SUBCOMPONENT-BINDING PROTEIN, MITOCHONDRIAL"/>
    <property type="match status" value="1"/>
</dbReference>
<gene>
    <name evidence="1" type="ORF">ILEXP_LOCUS7328</name>
</gene>
<dbReference type="Proteomes" id="UP001642360">
    <property type="component" value="Unassembled WGS sequence"/>
</dbReference>
<dbReference type="Gene3D" id="3.10.280.10">
    <property type="entry name" value="Mitochondrial glycoprotein"/>
    <property type="match status" value="1"/>
</dbReference>
<sequence length="229" mass="26171">MPRVTPVLRKGLKAIQDFDLLKVLQSEIRHELSSNRFQNNTKCSKLVSENLFGFFCPLTSTSFFQNYESGSIGDFVVDWDSPQSQDMVLRKKYESGEEVAVSALLGCETFQEDGRFPREAQMKVCIKKPGLTSILQFDCGVSSRSDIGTEFEIRNAYFIQSSSCLDSSFYRGPLFSSLDPQLQDELKQYLFARGIGESFSNFLLLHLHKKEQDQYVNWLHKVEAMVAQK</sequence>
<dbReference type="Pfam" id="PF02330">
    <property type="entry name" value="MAM33"/>
    <property type="match status" value="1"/>
</dbReference>
<reference evidence="1 2" key="1">
    <citation type="submission" date="2024-02" db="EMBL/GenBank/DDBJ databases">
        <authorList>
            <person name="Vignale AGUSTIN F."/>
            <person name="Sosa J E."/>
            <person name="Modenutti C."/>
        </authorList>
    </citation>
    <scope>NUCLEOTIDE SEQUENCE [LARGE SCALE GENOMIC DNA]</scope>
</reference>
<dbReference type="AlphaFoldDB" id="A0ABC8R4H9"/>
<name>A0ABC8R4H9_9AQUA</name>
<evidence type="ECO:0000313" key="2">
    <source>
        <dbReference type="Proteomes" id="UP001642360"/>
    </source>
</evidence>
<dbReference type="EMBL" id="CAUOFW020001001">
    <property type="protein sequence ID" value="CAK9139910.1"/>
    <property type="molecule type" value="Genomic_DNA"/>
</dbReference>
<proteinExistence type="predicted"/>